<dbReference type="SUPFAM" id="SSF53067">
    <property type="entry name" value="Actin-like ATPase domain"/>
    <property type="match status" value="2"/>
</dbReference>
<evidence type="ECO:0000256" key="2">
    <source>
        <dbReference type="ARBA" id="ARBA00022618"/>
    </source>
</evidence>
<dbReference type="InterPro" id="IPR043129">
    <property type="entry name" value="ATPase_NBD"/>
</dbReference>
<evidence type="ECO:0000313" key="9">
    <source>
        <dbReference type="Proteomes" id="UP000029629"/>
    </source>
</evidence>
<dbReference type="NCBIfam" id="TIGR01174">
    <property type="entry name" value="ftsA"/>
    <property type="match status" value="1"/>
</dbReference>
<evidence type="ECO:0000256" key="1">
    <source>
        <dbReference type="ARBA" id="ARBA00022475"/>
    </source>
</evidence>
<dbReference type="InterPro" id="IPR003494">
    <property type="entry name" value="SHS2_FtsA"/>
</dbReference>
<dbReference type="RefSeq" id="WP_036557348.1">
    <property type="nucleotide sequence ID" value="NZ_JRNI01000006.1"/>
</dbReference>
<reference evidence="8 9" key="1">
    <citation type="submission" date="2014-07" db="EMBL/GenBank/DDBJ databases">
        <authorList>
            <person name="McCorrison J."/>
            <person name="Sanka R."/>
            <person name="Torralba M."/>
            <person name="Gillis M."/>
            <person name="Haft D.H."/>
            <person name="Methe B."/>
            <person name="Sutton G."/>
            <person name="Nelson K.E."/>
        </authorList>
    </citation>
    <scope>NUCLEOTIDE SEQUENCE [LARGE SCALE GENOMIC DNA]</scope>
    <source>
        <strain evidence="8 9">DNF00040</strain>
    </source>
</reference>
<name>A0A095ZCQ4_9BURK</name>
<dbReference type="InterPro" id="IPR050696">
    <property type="entry name" value="FtsA/MreB"/>
</dbReference>
<proteinExistence type="inferred from homology"/>
<comment type="subcellular location">
    <subcellularLocation>
        <location evidence="5">Cell membrane</location>
        <topology evidence="5">Peripheral membrane protein</topology>
        <orientation evidence="5">Cytoplasmic side</orientation>
    </subcellularLocation>
    <text evidence="5">Localizes to the Z ring in an FtsZ-dependent manner. Targeted to the membrane through a conserved C-terminal amphipathic helix.</text>
</comment>
<keyword evidence="1 5" id="KW-1003">Cell membrane</keyword>
<accession>A0A095ZCQ4</accession>
<comment type="subunit">
    <text evidence="5">Self-interacts. Interacts with FtsZ.</text>
</comment>
<keyword evidence="3 5" id="KW-0472">Membrane</keyword>
<dbReference type="InterPro" id="IPR020823">
    <property type="entry name" value="Cell_div_FtsA"/>
</dbReference>
<dbReference type="SMART" id="SM00842">
    <property type="entry name" value="FtsA"/>
    <property type="match status" value="1"/>
</dbReference>
<comment type="caution">
    <text evidence="8">The sequence shown here is derived from an EMBL/GenBank/DDBJ whole genome shotgun (WGS) entry which is preliminary data.</text>
</comment>
<feature type="domain" description="SHS2" evidence="7">
    <location>
        <begin position="10"/>
        <end position="196"/>
    </location>
</feature>
<comment type="similarity">
    <text evidence="5 6">Belongs to the FtsA/MreB family.</text>
</comment>
<keyword evidence="4 5" id="KW-0131">Cell cycle</keyword>
<keyword evidence="9" id="KW-1185">Reference proteome</keyword>
<dbReference type="EMBL" id="JRNI01000006">
    <property type="protein sequence ID" value="KGF32156.1"/>
    <property type="molecule type" value="Genomic_DNA"/>
</dbReference>
<evidence type="ECO:0000256" key="4">
    <source>
        <dbReference type="ARBA" id="ARBA00023306"/>
    </source>
</evidence>
<dbReference type="Gene3D" id="3.30.1490.110">
    <property type="match status" value="1"/>
</dbReference>
<dbReference type="GO" id="GO:0043093">
    <property type="term" value="P:FtsZ-dependent cytokinesis"/>
    <property type="evidence" value="ECO:0007669"/>
    <property type="project" value="UniProtKB-UniRule"/>
</dbReference>
<sequence length="404" mass="43793">MSRDHNKDVIVALDIGTSTVVAIVAECLPDGRYEVIGVGQAISRGMRKGVVVNIEQIVGSIQQALEEACLMADFRIREVYTGIGGSHINSFNSSGMVAVVDKEVSYADVRRVLDTAKAVNIANDHEILHVITQQYTLDKQEGIIQPVGMAGIRLEVRVHIITGLQSATQNVVKCIRRCGLEIRGLVFQALAASQVCLTADEKELGVALVDIGSGTTDVAVWHGGALRHTAVFPQGGDQITNDIATMLRTPTPDAEDIKLNYGAAKASLVNTLETFEVIGLGNREAREMERHVLAQVIEPRVEEILMGVMNVIAESGHKITGLVLTGGTALLPGIQELAEDMFQVPVRIGVPIYDGSLSDVVCEPRFATAMGLLSYSRMQQYAQHDDMPKEGLLKRLWNFITNSL</sequence>
<keyword evidence="2 5" id="KW-0132">Cell division</keyword>
<dbReference type="HAMAP" id="MF_02033">
    <property type="entry name" value="FtsA"/>
    <property type="match status" value="1"/>
</dbReference>
<dbReference type="Gene3D" id="3.30.420.40">
    <property type="match status" value="2"/>
</dbReference>
<dbReference type="GO" id="GO:0009898">
    <property type="term" value="C:cytoplasmic side of plasma membrane"/>
    <property type="evidence" value="ECO:0007669"/>
    <property type="project" value="UniProtKB-UniRule"/>
</dbReference>
<dbReference type="PANTHER" id="PTHR32432:SF4">
    <property type="entry name" value="CELL DIVISION PROTEIN FTSA"/>
    <property type="match status" value="1"/>
</dbReference>
<evidence type="ECO:0000259" key="7">
    <source>
        <dbReference type="SMART" id="SM00842"/>
    </source>
</evidence>
<dbReference type="OrthoDB" id="9810567at2"/>
<protein>
    <recommendedName>
        <fullName evidence="5 6">Cell division protein FtsA</fullName>
    </recommendedName>
</protein>
<dbReference type="GO" id="GO:0032153">
    <property type="term" value="C:cell division site"/>
    <property type="evidence" value="ECO:0007669"/>
    <property type="project" value="UniProtKB-UniRule"/>
</dbReference>
<dbReference type="CDD" id="cd24048">
    <property type="entry name" value="ASKHA_NBD_FtsA"/>
    <property type="match status" value="1"/>
</dbReference>
<evidence type="ECO:0000256" key="3">
    <source>
        <dbReference type="ARBA" id="ARBA00023136"/>
    </source>
</evidence>
<dbReference type="AlphaFoldDB" id="A0A095ZCQ4"/>
<organism evidence="8 9">
    <name type="scientific">Oligella urethralis DNF00040</name>
    <dbReference type="NCBI Taxonomy" id="1401065"/>
    <lineage>
        <taxon>Bacteria</taxon>
        <taxon>Pseudomonadati</taxon>
        <taxon>Pseudomonadota</taxon>
        <taxon>Betaproteobacteria</taxon>
        <taxon>Burkholderiales</taxon>
        <taxon>Alcaligenaceae</taxon>
        <taxon>Oligella</taxon>
    </lineage>
</organism>
<dbReference type="Pfam" id="PF02491">
    <property type="entry name" value="SHS2_FTSA"/>
    <property type="match status" value="1"/>
</dbReference>
<dbReference type="FunFam" id="3.30.1490.110:FF:000001">
    <property type="entry name" value="Cell division protein FtsA"/>
    <property type="match status" value="1"/>
</dbReference>
<evidence type="ECO:0000256" key="5">
    <source>
        <dbReference type="HAMAP-Rule" id="MF_02033"/>
    </source>
</evidence>
<comment type="function">
    <text evidence="5 6">Cell division protein that is involved in the assembly of the Z ring. May serve as a membrane anchor for the Z ring.</text>
</comment>
<dbReference type="Proteomes" id="UP000029629">
    <property type="component" value="Unassembled WGS sequence"/>
</dbReference>
<dbReference type="Pfam" id="PF14450">
    <property type="entry name" value="FtsA"/>
    <property type="match status" value="1"/>
</dbReference>
<dbReference type="PIRSF" id="PIRSF003101">
    <property type="entry name" value="FtsA"/>
    <property type="match status" value="1"/>
</dbReference>
<dbReference type="eggNOG" id="COG0849">
    <property type="taxonomic scope" value="Bacteria"/>
</dbReference>
<dbReference type="PANTHER" id="PTHR32432">
    <property type="entry name" value="CELL DIVISION PROTEIN FTSA-RELATED"/>
    <property type="match status" value="1"/>
</dbReference>
<gene>
    <name evidence="5" type="primary">ftsA</name>
    <name evidence="8" type="ORF">HMPREF2130_01425</name>
</gene>
<evidence type="ECO:0000313" key="8">
    <source>
        <dbReference type="EMBL" id="KGF32156.1"/>
    </source>
</evidence>
<evidence type="ECO:0000256" key="6">
    <source>
        <dbReference type="PIRNR" id="PIRNR003101"/>
    </source>
</evidence>